<reference evidence="1 2" key="1">
    <citation type="submission" date="2022-06" db="EMBL/GenBank/DDBJ databases">
        <title>Mycolicibacterium sp. CAU 1645 isolated from seawater.</title>
        <authorList>
            <person name="Kim W."/>
        </authorList>
    </citation>
    <scope>NUCLEOTIDE SEQUENCE [LARGE SCALE GENOMIC DNA]</scope>
    <source>
        <strain evidence="1 2">CAU 1645</strain>
    </source>
</reference>
<sequence length="86" mass="9637">MTLSDELRTELLTRWSEPHRRHHNVAHLYDVLAAAATLADDGPAFDRARLLTALSDGAMFHTARGRELWKDRARANVTAEIQSLTG</sequence>
<evidence type="ECO:0008006" key="3">
    <source>
        <dbReference type="Google" id="ProtNLM"/>
    </source>
</evidence>
<evidence type="ECO:0000313" key="1">
    <source>
        <dbReference type="EMBL" id="MCP9272343.1"/>
    </source>
</evidence>
<dbReference type="RefSeq" id="WP_255059528.1">
    <property type="nucleotide sequence ID" value="NZ_JANDBD010000003.1"/>
</dbReference>
<keyword evidence="2" id="KW-1185">Reference proteome</keyword>
<protein>
    <recommendedName>
        <fullName evidence="3">Metal-dependent phosphohydrolase</fullName>
    </recommendedName>
</protein>
<organism evidence="1 2">
    <name type="scientific">Mycolicibacterium arenosum</name>
    <dbReference type="NCBI Taxonomy" id="2952157"/>
    <lineage>
        <taxon>Bacteria</taxon>
        <taxon>Bacillati</taxon>
        <taxon>Actinomycetota</taxon>
        <taxon>Actinomycetes</taxon>
        <taxon>Mycobacteriales</taxon>
        <taxon>Mycobacteriaceae</taxon>
        <taxon>Mycolicibacterium</taxon>
    </lineage>
</organism>
<proteinExistence type="predicted"/>
<comment type="caution">
    <text evidence="1">The sequence shown here is derived from an EMBL/GenBank/DDBJ whole genome shotgun (WGS) entry which is preliminary data.</text>
</comment>
<dbReference type="Proteomes" id="UP001651690">
    <property type="component" value="Unassembled WGS sequence"/>
</dbReference>
<dbReference type="EMBL" id="JANDBD010000003">
    <property type="protein sequence ID" value="MCP9272343.1"/>
    <property type="molecule type" value="Genomic_DNA"/>
</dbReference>
<accession>A0ABT1LZL0</accession>
<name>A0ABT1LZL0_9MYCO</name>
<evidence type="ECO:0000313" key="2">
    <source>
        <dbReference type="Proteomes" id="UP001651690"/>
    </source>
</evidence>
<gene>
    <name evidence="1" type="ORF">NM203_09110</name>
</gene>